<dbReference type="InterPro" id="IPR036634">
    <property type="entry name" value="PRD_sf"/>
</dbReference>
<dbReference type="SUPFAM" id="SSF50151">
    <property type="entry name" value="SacY-like RNA-binding domain"/>
    <property type="match status" value="1"/>
</dbReference>
<dbReference type="SMART" id="SM01061">
    <property type="entry name" value="CAT_RBD"/>
    <property type="match status" value="1"/>
</dbReference>
<dbReference type="InterPro" id="IPR050661">
    <property type="entry name" value="BglG_antiterminators"/>
</dbReference>
<proteinExistence type="predicted"/>
<gene>
    <name evidence="3" type="ORF">NT03LS_0456</name>
</gene>
<evidence type="ECO:0000256" key="1">
    <source>
        <dbReference type="ARBA" id="ARBA00022737"/>
    </source>
</evidence>
<dbReference type="Gene3D" id="1.10.1790.10">
    <property type="entry name" value="PRD domain"/>
    <property type="match status" value="2"/>
</dbReference>
<keyword evidence="1" id="KW-0677">Repeat</keyword>
<comment type="caution">
    <text evidence="3">The sequence shown here is derived from an EMBL/GenBank/DDBJ whole genome shotgun (WGS) entry which is preliminary data.</text>
</comment>
<dbReference type="InterPro" id="IPR011608">
    <property type="entry name" value="PRD"/>
</dbReference>
<sequence>MINLKIERIFNNNIVSARSEDAQELLILGKGLGFKSKVGDEINESLVEKIFQLQDEAVSNKFKMIIDEIPLAIIEITDDVVQLAKQNISKTISDVIYISLSDHLYFTTQRMEQNLVIQNPLSWEVKRYYPEEYAVAKEAAKIVEKRLGLDLPDEEISNIALHFVNAEINNSMNDVTHIMQLLQEIMNIIKYHFVIEFDEDSTSYFRFMTHLKFFCQRVITGEAMDETEDYLYQVMYKNLPDIFACIDKIAVFLENNYSFKMSHSEQLYLGIHLDRVLNRK</sequence>
<dbReference type="SUPFAM" id="SSF63520">
    <property type="entry name" value="PTS-regulatory domain, PRD"/>
    <property type="match status" value="2"/>
</dbReference>
<protein>
    <submittedName>
        <fullName evidence="3">Transcription antiterminator LicT</fullName>
    </submittedName>
</protein>
<dbReference type="PATRIC" id="fig|702453.3.peg.356"/>
<evidence type="ECO:0000259" key="2">
    <source>
        <dbReference type="PROSITE" id="PS51372"/>
    </source>
</evidence>
<dbReference type="NCBIfam" id="NF046042">
    <property type="entry name" value="LicT"/>
    <property type="match status" value="1"/>
</dbReference>
<feature type="domain" description="PRD" evidence="2">
    <location>
        <begin position="68"/>
        <end position="173"/>
    </location>
</feature>
<feature type="domain" description="PRD" evidence="2">
    <location>
        <begin position="174"/>
        <end position="280"/>
    </location>
</feature>
<dbReference type="InterPro" id="IPR004341">
    <property type="entry name" value="CAT_RNA-bd_dom"/>
</dbReference>
<dbReference type="PANTHER" id="PTHR30185:SF15">
    <property type="entry name" value="CRYPTIC BETA-GLUCOSIDE BGL OPERON ANTITERMINATOR"/>
    <property type="match status" value="1"/>
</dbReference>
<dbReference type="AlphaFoldDB" id="E3ZM12"/>
<dbReference type="PANTHER" id="PTHR30185">
    <property type="entry name" value="CRYPTIC BETA-GLUCOSIDE BGL OPERON ANTITERMINATOR"/>
    <property type="match status" value="1"/>
</dbReference>
<dbReference type="GO" id="GO:0003723">
    <property type="term" value="F:RNA binding"/>
    <property type="evidence" value="ECO:0007669"/>
    <property type="project" value="InterPro"/>
</dbReference>
<dbReference type="Gene3D" id="2.30.24.10">
    <property type="entry name" value="CAT RNA-binding domain"/>
    <property type="match status" value="1"/>
</dbReference>
<dbReference type="HOGENOM" id="CLU_078802_0_0_9"/>
<dbReference type="EMBL" id="ADXJ01000182">
    <property type="protein sequence ID" value="EFS01346.1"/>
    <property type="molecule type" value="Genomic_DNA"/>
</dbReference>
<dbReference type="Pfam" id="PF00874">
    <property type="entry name" value="PRD"/>
    <property type="match status" value="2"/>
</dbReference>
<accession>E3ZM12</accession>
<reference evidence="3" key="1">
    <citation type="journal article" date="2010" name="Microbiol. Resour. Announc.">
        <title>Comparative genomics of the bacterial genus Listeria: Genome evolution is characterized by limited gene acquisition and limited gene loss.</title>
        <authorList>
            <person name="den Bakker H.C."/>
            <person name="Cummings C.A."/>
            <person name="Ferreira V."/>
            <person name="Vatta P."/>
            <person name="Orsi R.H."/>
            <person name="Degoricija L."/>
            <person name="Barker M."/>
            <person name="Petrauskene O."/>
            <person name="Furtado M.R."/>
            <person name="Wiedmann M."/>
        </authorList>
    </citation>
    <scope>NUCLEOTIDE SEQUENCE [LARGE SCALE GENOMIC DNA]</scope>
    <source>
        <strain evidence="3">FSL N1-067</strain>
    </source>
</reference>
<dbReference type="Proteomes" id="UP000004302">
    <property type="component" value="Chromosome"/>
</dbReference>
<dbReference type="InterPro" id="IPR036650">
    <property type="entry name" value="CAT_RNA-bd_dom_sf"/>
</dbReference>
<evidence type="ECO:0000313" key="3">
    <source>
        <dbReference type="EMBL" id="EFS01346.1"/>
    </source>
</evidence>
<dbReference type="PROSITE" id="PS51372">
    <property type="entry name" value="PRD_2"/>
    <property type="match status" value="2"/>
</dbReference>
<name>E3ZM12_LISSE</name>
<organism evidence="3">
    <name type="scientific">Listeria seeligeri FSL N1-067</name>
    <dbReference type="NCBI Taxonomy" id="702453"/>
    <lineage>
        <taxon>Bacteria</taxon>
        <taxon>Bacillati</taxon>
        <taxon>Bacillota</taxon>
        <taxon>Bacilli</taxon>
        <taxon>Bacillales</taxon>
        <taxon>Listeriaceae</taxon>
        <taxon>Listeria</taxon>
    </lineage>
</organism>
<dbReference type="Pfam" id="PF03123">
    <property type="entry name" value="CAT_RBD"/>
    <property type="match status" value="1"/>
</dbReference>
<dbReference type="GO" id="GO:0006355">
    <property type="term" value="P:regulation of DNA-templated transcription"/>
    <property type="evidence" value="ECO:0007669"/>
    <property type="project" value="InterPro"/>
</dbReference>